<dbReference type="KEGG" id="kdj:28966924"/>
<organism evidence="2 3">
    <name type="scientific">Kwoniella dejecticola CBS 10117</name>
    <dbReference type="NCBI Taxonomy" id="1296121"/>
    <lineage>
        <taxon>Eukaryota</taxon>
        <taxon>Fungi</taxon>
        <taxon>Dikarya</taxon>
        <taxon>Basidiomycota</taxon>
        <taxon>Agaricomycotina</taxon>
        <taxon>Tremellomycetes</taxon>
        <taxon>Tremellales</taxon>
        <taxon>Cryptococcaceae</taxon>
        <taxon>Kwoniella</taxon>
    </lineage>
</organism>
<protein>
    <recommendedName>
        <fullName evidence="4">HD/PDEase domain-containing protein</fullName>
    </recommendedName>
</protein>
<accession>A0AAJ8KMV9</accession>
<gene>
    <name evidence="2" type="ORF">I303_103202</name>
</gene>
<dbReference type="GeneID" id="28966924"/>
<dbReference type="Proteomes" id="UP000078595">
    <property type="component" value="Chromosome 3"/>
</dbReference>
<evidence type="ECO:0008006" key="4">
    <source>
        <dbReference type="Google" id="ProtNLM"/>
    </source>
</evidence>
<dbReference type="AlphaFoldDB" id="A0AAJ8KMV9"/>
<sequence length="288" mass="31744">MHVIPTSKDLSRAPARPSVHTGGMSIIGEKSSEDRGRQELLECAERFVRDHMAGYDPSHDWHHVHRVRKMAIRIAKTLTPIPDLLVVELAALFHDLDDHKYRTSTSPTLSTLLQPFLTHPSLAPEQAGMILKIIPSVSYTAEIKLQKAIPTQWIWQATCGELHAVQDADRLDAVGSIGIMRCAAFSCKANRKLLEEGPESGSGLGLGSRSGAGIDGAGKEEGEMQKDPVKAKVDGKGQSAEGHFEEKLLLIKDRMKTDFGRAEAERRHQTMVDFLSSLERERAVLDAE</sequence>
<feature type="compositionally biased region" description="Gly residues" evidence="1">
    <location>
        <begin position="200"/>
        <end position="216"/>
    </location>
</feature>
<feature type="region of interest" description="Disordered" evidence="1">
    <location>
        <begin position="196"/>
        <end position="240"/>
    </location>
</feature>
<dbReference type="SUPFAM" id="SSF109604">
    <property type="entry name" value="HD-domain/PDEase-like"/>
    <property type="match status" value="1"/>
</dbReference>
<feature type="compositionally biased region" description="Basic and acidic residues" evidence="1">
    <location>
        <begin position="217"/>
        <end position="235"/>
    </location>
</feature>
<evidence type="ECO:0000313" key="3">
    <source>
        <dbReference type="Proteomes" id="UP000078595"/>
    </source>
</evidence>
<dbReference type="CDD" id="cd00077">
    <property type="entry name" value="HDc"/>
    <property type="match status" value="1"/>
</dbReference>
<dbReference type="InterPro" id="IPR003607">
    <property type="entry name" value="HD/PDEase_dom"/>
</dbReference>
<evidence type="ECO:0000256" key="1">
    <source>
        <dbReference type="SAM" id="MobiDB-lite"/>
    </source>
</evidence>
<evidence type="ECO:0000313" key="2">
    <source>
        <dbReference type="EMBL" id="WWC60628.1"/>
    </source>
</evidence>
<dbReference type="EMBL" id="CP144532">
    <property type="protein sequence ID" value="WWC60628.1"/>
    <property type="molecule type" value="Genomic_DNA"/>
</dbReference>
<name>A0AAJ8KMV9_9TREE</name>
<keyword evidence="3" id="KW-1185">Reference proteome</keyword>
<dbReference type="Gene3D" id="1.20.58.1910">
    <property type="match status" value="1"/>
</dbReference>
<reference evidence="2" key="1">
    <citation type="submission" date="2013-07" db="EMBL/GenBank/DDBJ databases">
        <authorList>
            <consortium name="The Broad Institute Genome Sequencing Platform"/>
            <person name="Cuomo C."/>
            <person name="Litvintseva A."/>
            <person name="Chen Y."/>
            <person name="Heitman J."/>
            <person name="Sun S."/>
            <person name="Springer D."/>
            <person name="Dromer F."/>
            <person name="Young S.K."/>
            <person name="Zeng Q."/>
            <person name="Gargeya S."/>
            <person name="Fitzgerald M."/>
            <person name="Abouelleil A."/>
            <person name="Alvarado L."/>
            <person name="Berlin A.M."/>
            <person name="Chapman S.B."/>
            <person name="Dewar J."/>
            <person name="Goldberg J."/>
            <person name="Griggs A."/>
            <person name="Gujja S."/>
            <person name="Hansen M."/>
            <person name="Howarth C."/>
            <person name="Imamovic A."/>
            <person name="Larimer J."/>
            <person name="McCowan C."/>
            <person name="Murphy C."/>
            <person name="Pearson M."/>
            <person name="Priest M."/>
            <person name="Roberts A."/>
            <person name="Saif S."/>
            <person name="Shea T."/>
            <person name="Sykes S."/>
            <person name="Wortman J."/>
            <person name="Nusbaum C."/>
            <person name="Birren B."/>
        </authorList>
    </citation>
    <scope>NUCLEOTIDE SEQUENCE</scope>
    <source>
        <strain evidence="2">CBS 10117</strain>
    </source>
</reference>
<reference evidence="2" key="2">
    <citation type="submission" date="2024-02" db="EMBL/GenBank/DDBJ databases">
        <title>Comparative genomics of Cryptococcus and Kwoniella reveals pathogenesis evolution and contrasting modes of karyotype evolution via chromosome fusion or intercentromeric recombination.</title>
        <authorList>
            <person name="Coelho M.A."/>
            <person name="David-Palma M."/>
            <person name="Shea T."/>
            <person name="Bowers K."/>
            <person name="McGinley-Smith S."/>
            <person name="Mohammad A.W."/>
            <person name="Gnirke A."/>
            <person name="Yurkov A.M."/>
            <person name="Nowrousian M."/>
            <person name="Sun S."/>
            <person name="Cuomo C.A."/>
            <person name="Heitman J."/>
        </authorList>
    </citation>
    <scope>NUCLEOTIDE SEQUENCE</scope>
    <source>
        <strain evidence="2">CBS 10117</strain>
    </source>
</reference>
<dbReference type="RefSeq" id="XP_018265043.2">
    <property type="nucleotide sequence ID" value="XM_018406549.2"/>
</dbReference>
<dbReference type="PANTHER" id="PTHR33594">
    <property type="entry name" value="SUPERFAMILY HYDROLASE, PUTATIVE (AFU_ORTHOLOGUE AFUA_1G03035)-RELATED"/>
    <property type="match status" value="1"/>
</dbReference>
<dbReference type="PANTHER" id="PTHR33594:SF1">
    <property type="entry name" value="HD_PDEASE DOMAIN-CONTAINING PROTEIN"/>
    <property type="match status" value="1"/>
</dbReference>
<feature type="region of interest" description="Disordered" evidence="1">
    <location>
        <begin position="1"/>
        <end position="34"/>
    </location>
</feature>
<dbReference type="Gene3D" id="1.10.472.50">
    <property type="entry name" value="HD-domain/PDEase-like"/>
    <property type="match status" value="1"/>
</dbReference>
<proteinExistence type="predicted"/>